<comment type="caution">
    <text evidence="1">The sequence shown here is derived from an EMBL/GenBank/DDBJ whole genome shotgun (WGS) entry which is preliminary data.</text>
</comment>
<accession>A0ACB8BZY1</accession>
<organism evidence="1 2">
    <name type="scientific">Leucogyrophana mollusca</name>
    <dbReference type="NCBI Taxonomy" id="85980"/>
    <lineage>
        <taxon>Eukaryota</taxon>
        <taxon>Fungi</taxon>
        <taxon>Dikarya</taxon>
        <taxon>Basidiomycota</taxon>
        <taxon>Agaricomycotina</taxon>
        <taxon>Agaricomycetes</taxon>
        <taxon>Agaricomycetidae</taxon>
        <taxon>Boletales</taxon>
        <taxon>Boletales incertae sedis</taxon>
        <taxon>Leucogyrophana</taxon>
    </lineage>
</organism>
<protein>
    <submittedName>
        <fullName evidence="1">Uncharacterized protein</fullName>
    </submittedName>
</protein>
<evidence type="ECO:0000313" key="2">
    <source>
        <dbReference type="Proteomes" id="UP000790709"/>
    </source>
</evidence>
<dbReference type="EMBL" id="MU266327">
    <property type="protein sequence ID" value="KAH7931341.1"/>
    <property type="molecule type" value="Genomic_DNA"/>
</dbReference>
<name>A0ACB8BZY1_9AGAM</name>
<keyword evidence="2" id="KW-1185">Reference proteome</keyword>
<gene>
    <name evidence="1" type="ORF">BV22DRAFT_998573</name>
</gene>
<sequence>MLEDHAPEYRPATPDSTFASSLYHATSTIDDLTLALTNFSRVPSPEPDRTLCCCCGSEECETTKSWLASKAKLESRLILSAEVGSALLQRHEAYSGHHTPRKLSESGRSDTSQEETIVLDPRVAELLKENALLEKRLTQALVNNEVSEASNKTTLHELEEARTAVTRLTAHHARAVGLDSRLTAVLQDNDDLRQERDSQTQRAKLAEARLAALKDRTDKLQAEVRRLQDDLETRRLQRLESSESLLQDVRSRLEGLQRSRADDATTTGDSEVMKVLESLVADNEVLKADNEELHKLLTESREDVQLLQTEVEEHRILPPPIRGKATSITPHTVETPHSRHSRTGSGPSSFIRDSLLTSTRRPPSVDSKSRRVFEPMTPETGRRPLSPADSLAVSETKYTSFSHPQPRYPPSHISFELDIDHELDGGPSQSTQPSKGVQTDRWLGLLSSAHHLAPSFGDQVSSSSHDGRSESSSLLDGQGSQLSALLERMASLLQRLSQADALTLTNRLKRQHLRGADVKHLSRTTVGNILSEIQQLRVQYRVLLEDEKLTILCTRKDLRGLFKFFKDVFDELGQLRVTLNDVILEPSIAGKVSEMALDPAKAEAMERERKSSGSAHGSSWMAPFSKLFGSSSSDVGSNSSNHTPPRPLSRGRGTVRQPRPVPKLGPALAASTTTVNVEFSGTGVGRSVTSTFSAHPGHERDTTITSSLSPASTLPQPSSSSNVKSVMGIFAGAPRVEDSDPWVVLPRGPRRVQSTFLKADPPNSGSATIGRSTMWKRPTSQLSRGVDAVIDADSLLGPVHGDEGEAADVPGPLLERTLRRRGLSDSSIHSTYKSQVDESDRTEESERWSERSSVLQSLSRTMQSFRLAASHTISGAANPAAPAPQRVPEQRLDVPQAQPIARASSPTFSSLLPNLTSWASAGAALESGTGTQPVHFGSFREESSILPRHWGRDSQGRDL</sequence>
<reference evidence="1" key="1">
    <citation type="journal article" date="2021" name="New Phytol.">
        <title>Evolutionary innovations through gain and loss of genes in the ectomycorrhizal Boletales.</title>
        <authorList>
            <person name="Wu G."/>
            <person name="Miyauchi S."/>
            <person name="Morin E."/>
            <person name="Kuo A."/>
            <person name="Drula E."/>
            <person name="Varga T."/>
            <person name="Kohler A."/>
            <person name="Feng B."/>
            <person name="Cao Y."/>
            <person name="Lipzen A."/>
            <person name="Daum C."/>
            <person name="Hundley H."/>
            <person name="Pangilinan J."/>
            <person name="Johnson J."/>
            <person name="Barry K."/>
            <person name="LaButti K."/>
            <person name="Ng V."/>
            <person name="Ahrendt S."/>
            <person name="Min B."/>
            <person name="Choi I.G."/>
            <person name="Park H."/>
            <person name="Plett J.M."/>
            <person name="Magnuson J."/>
            <person name="Spatafora J.W."/>
            <person name="Nagy L.G."/>
            <person name="Henrissat B."/>
            <person name="Grigoriev I.V."/>
            <person name="Yang Z.L."/>
            <person name="Xu J."/>
            <person name="Martin F.M."/>
        </authorList>
    </citation>
    <scope>NUCLEOTIDE SEQUENCE</scope>
    <source>
        <strain evidence="1">KUC20120723A-06</strain>
    </source>
</reference>
<evidence type="ECO:0000313" key="1">
    <source>
        <dbReference type="EMBL" id="KAH7931341.1"/>
    </source>
</evidence>
<dbReference type="Proteomes" id="UP000790709">
    <property type="component" value="Unassembled WGS sequence"/>
</dbReference>
<proteinExistence type="predicted"/>